<keyword evidence="10" id="KW-1185">Reference proteome</keyword>
<reference evidence="9 10" key="1">
    <citation type="journal article" date="2011" name="Stand. Genomic Sci.">
        <title>Complete genome sequence of Syntrophobotulus glycolicus type strain (FlGlyR).</title>
        <authorList>
            <person name="Han C."/>
            <person name="Mwirichia R."/>
            <person name="Chertkov O."/>
            <person name="Held B."/>
            <person name="Lapidus A."/>
            <person name="Nolan M."/>
            <person name="Lucas S."/>
            <person name="Hammon N."/>
            <person name="Deshpande S."/>
            <person name="Cheng J.F."/>
            <person name="Tapia R."/>
            <person name="Goodwin L."/>
            <person name="Pitluck S."/>
            <person name="Huntemann M."/>
            <person name="Liolios K."/>
            <person name="Ivanova N."/>
            <person name="Pagani I."/>
            <person name="Mavromatis K."/>
            <person name="Ovchinikova G."/>
            <person name="Pati A."/>
            <person name="Chen A."/>
            <person name="Palaniappan K."/>
            <person name="Land M."/>
            <person name="Hauser L."/>
            <person name="Brambilla E.M."/>
            <person name="Rohde M."/>
            <person name="Spring S."/>
            <person name="Sikorski J."/>
            <person name="Goker M."/>
            <person name="Woyke T."/>
            <person name="Bristow J."/>
            <person name="Eisen J.A."/>
            <person name="Markowitz V."/>
            <person name="Hugenholtz P."/>
            <person name="Kyrpides N.C."/>
            <person name="Klenk H.P."/>
            <person name="Detter J.C."/>
        </authorList>
    </citation>
    <scope>NUCLEOTIDE SEQUENCE [LARGE SCALE GENOMIC DNA]</scope>
    <source>
        <strain evidence="10">DSM 8271 / FlGlyR</strain>
    </source>
</reference>
<keyword evidence="6 7" id="KW-0472">Membrane</keyword>
<keyword evidence="5 7" id="KW-1133">Transmembrane helix</keyword>
<dbReference type="Gene3D" id="1.10.3720.10">
    <property type="entry name" value="MetI-like"/>
    <property type="match status" value="1"/>
</dbReference>
<keyword evidence="4 7" id="KW-0812">Transmembrane</keyword>
<dbReference type="PANTHER" id="PTHR43386:SF1">
    <property type="entry name" value="D,D-DIPEPTIDE TRANSPORT SYSTEM PERMEASE PROTEIN DDPC-RELATED"/>
    <property type="match status" value="1"/>
</dbReference>
<dbReference type="AlphaFoldDB" id="F0T2M3"/>
<feature type="transmembrane region" description="Helical" evidence="7">
    <location>
        <begin position="69"/>
        <end position="91"/>
    </location>
</feature>
<gene>
    <name evidence="9" type="ordered locus">Sgly_2131</name>
</gene>
<dbReference type="SUPFAM" id="SSF161098">
    <property type="entry name" value="MetI-like"/>
    <property type="match status" value="1"/>
</dbReference>
<name>F0T2M3_SYNGF</name>
<dbReference type="PANTHER" id="PTHR43386">
    <property type="entry name" value="OLIGOPEPTIDE TRANSPORT SYSTEM PERMEASE PROTEIN APPC"/>
    <property type="match status" value="1"/>
</dbReference>
<evidence type="ECO:0000256" key="7">
    <source>
        <dbReference type="RuleBase" id="RU363032"/>
    </source>
</evidence>
<comment type="similarity">
    <text evidence="7">Belongs to the binding-protein-dependent transport system permease family.</text>
</comment>
<dbReference type="PROSITE" id="PS50928">
    <property type="entry name" value="ABC_TM1"/>
    <property type="match status" value="1"/>
</dbReference>
<reference evidence="10" key="2">
    <citation type="submission" date="2011-02" db="EMBL/GenBank/DDBJ databases">
        <title>The complete genome of Syntrophobotulus glycolicus DSM 8271.</title>
        <authorList>
            <person name="Lucas S."/>
            <person name="Copeland A."/>
            <person name="Lapidus A."/>
            <person name="Bruce D."/>
            <person name="Goodwin L."/>
            <person name="Pitluck S."/>
            <person name="Kyrpides N."/>
            <person name="Mavromatis K."/>
            <person name="Pagani I."/>
            <person name="Ivanova N."/>
            <person name="Mikhailova N."/>
            <person name="Chertkov O."/>
            <person name="Held B."/>
            <person name="Detter J.C."/>
            <person name="Tapia R."/>
            <person name="Han C."/>
            <person name="Land M."/>
            <person name="Hauser L."/>
            <person name="Markowitz V."/>
            <person name="Cheng J.-F."/>
            <person name="Hugenholtz P."/>
            <person name="Woyke T."/>
            <person name="Wu D."/>
            <person name="Spring S."/>
            <person name="Schroeder M."/>
            <person name="Brambilla E."/>
            <person name="Klenk H.-P."/>
            <person name="Eisen J.A."/>
        </authorList>
    </citation>
    <scope>NUCLEOTIDE SEQUENCE [LARGE SCALE GENOMIC DNA]</scope>
    <source>
        <strain evidence="10">DSM 8271 / FlGlyR</strain>
    </source>
</reference>
<accession>F0T2M3</accession>
<evidence type="ECO:0000259" key="8">
    <source>
        <dbReference type="PROSITE" id="PS50928"/>
    </source>
</evidence>
<dbReference type="EMBL" id="CP002547">
    <property type="protein sequence ID" value="ADY56422.1"/>
    <property type="molecule type" value="Genomic_DNA"/>
</dbReference>
<feature type="domain" description="ABC transmembrane type-1" evidence="8">
    <location>
        <begin position="65"/>
        <end position="254"/>
    </location>
</feature>
<dbReference type="RefSeq" id="WP_013625289.1">
    <property type="nucleotide sequence ID" value="NC_015172.1"/>
</dbReference>
<dbReference type="GO" id="GO:0005886">
    <property type="term" value="C:plasma membrane"/>
    <property type="evidence" value="ECO:0007669"/>
    <property type="project" value="UniProtKB-SubCell"/>
</dbReference>
<dbReference type="InterPro" id="IPR050366">
    <property type="entry name" value="BP-dependent_transpt_permease"/>
</dbReference>
<keyword evidence="3" id="KW-1003">Cell membrane</keyword>
<dbReference type="CDD" id="cd06261">
    <property type="entry name" value="TM_PBP2"/>
    <property type="match status" value="1"/>
</dbReference>
<dbReference type="Proteomes" id="UP000007488">
    <property type="component" value="Chromosome"/>
</dbReference>
<dbReference type="InterPro" id="IPR000515">
    <property type="entry name" value="MetI-like"/>
</dbReference>
<protein>
    <submittedName>
        <fullName evidence="9">Binding-protein-dependent transport systems inner membrane component</fullName>
    </submittedName>
</protein>
<evidence type="ECO:0000256" key="1">
    <source>
        <dbReference type="ARBA" id="ARBA00004651"/>
    </source>
</evidence>
<sequence length="265" mass="28756">MKRIKILQIGGPILVLALCCFGYLFAPNDPYFADMANRLVRPCSAYPLGTDILGRCTLSRLLYGGRTTIGIVALGCLCVAILGMVTGLLISRPKDKQGVLFESILNAVTAIPPIAYLIIFIAAWGNGILTMLVAITLSLFLRLIKLVKTRAEIEMGRAYVMCAVTSGAGRLRVLFWQILPNLVSDVIRFICLSCADMVLAIVGFSFIGLGLGDHVIDWGSMVSDSNQMMLSYPGLTLYPVVFIFLSTLSFHLLGRAASKEGGYYA</sequence>
<evidence type="ECO:0000256" key="3">
    <source>
        <dbReference type="ARBA" id="ARBA00022475"/>
    </source>
</evidence>
<dbReference type="InterPro" id="IPR035906">
    <property type="entry name" value="MetI-like_sf"/>
</dbReference>
<evidence type="ECO:0000256" key="5">
    <source>
        <dbReference type="ARBA" id="ARBA00022989"/>
    </source>
</evidence>
<dbReference type="Pfam" id="PF00528">
    <property type="entry name" value="BPD_transp_1"/>
    <property type="match status" value="1"/>
</dbReference>
<feature type="transmembrane region" description="Helical" evidence="7">
    <location>
        <begin position="128"/>
        <end position="147"/>
    </location>
</feature>
<feature type="transmembrane region" description="Helical" evidence="7">
    <location>
        <begin position="232"/>
        <end position="253"/>
    </location>
</feature>
<comment type="subcellular location">
    <subcellularLocation>
        <location evidence="1 7">Cell membrane</location>
        <topology evidence="1 7">Multi-pass membrane protein</topology>
    </subcellularLocation>
</comment>
<dbReference type="KEGG" id="sgy:Sgly_2131"/>
<evidence type="ECO:0000313" key="10">
    <source>
        <dbReference type="Proteomes" id="UP000007488"/>
    </source>
</evidence>
<dbReference type="eggNOG" id="COG1173">
    <property type="taxonomic scope" value="Bacteria"/>
</dbReference>
<organism evidence="9 10">
    <name type="scientific">Syntrophobotulus glycolicus (strain DSM 8271 / FlGlyR)</name>
    <dbReference type="NCBI Taxonomy" id="645991"/>
    <lineage>
        <taxon>Bacteria</taxon>
        <taxon>Bacillati</taxon>
        <taxon>Bacillota</taxon>
        <taxon>Clostridia</taxon>
        <taxon>Eubacteriales</taxon>
        <taxon>Desulfitobacteriaceae</taxon>
        <taxon>Syntrophobotulus</taxon>
    </lineage>
</organism>
<keyword evidence="2 7" id="KW-0813">Transport</keyword>
<evidence type="ECO:0000256" key="6">
    <source>
        <dbReference type="ARBA" id="ARBA00023136"/>
    </source>
</evidence>
<evidence type="ECO:0000256" key="4">
    <source>
        <dbReference type="ARBA" id="ARBA00022692"/>
    </source>
</evidence>
<evidence type="ECO:0000313" key="9">
    <source>
        <dbReference type="EMBL" id="ADY56422.1"/>
    </source>
</evidence>
<dbReference type="GO" id="GO:0055085">
    <property type="term" value="P:transmembrane transport"/>
    <property type="evidence" value="ECO:0007669"/>
    <property type="project" value="InterPro"/>
</dbReference>
<dbReference type="OrthoDB" id="9797852at2"/>
<proteinExistence type="inferred from homology"/>
<feature type="transmembrane region" description="Helical" evidence="7">
    <location>
        <begin position="7"/>
        <end position="26"/>
    </location>
</feature>
<feature type="transmembrane region" description="Helical" evidence="7">
    <location>
        <begin position="103"/>
        <end position="122"/>
    </location>
</feature>
<dbReference type="STRING" id="645991.Sgly_2131"/>
<dbReference type="HOGENOM" id="CLU_028518_5_3_9"/>
<feature type="transmembrane region" description="Helical" evidence="7">
    <location>
        <begin position="186"/>
        <end position="211"/>
    </location>
</feature>
<evidence type="ECO:0000256" key="2">
    <source>
        <dbReference type="ARBA" id="ARBA00022448"/>
    </source>
</evidence>